<keyword evidence="1" id="KW-0812">Transmembrane</keyword>
<sequence length="1660" mass="170656">MAMSEIIGSATIAVGVDSTAAESGFAKIGAAGTRTGKSLDNLSGKAGKGFGDIGSAGDASSKKVESATRSMIGSIQRTIATLESGSKSSAKYYETLASQRGVSVDVLKPYLAQLDSVAAKQKLAENALRATDPVMKEFGVSSAQTTAALRQMPAQLTDIFTSLAGGQNPLLVLIQQGGQIKDAFGGVSNTVKILGSEVASFFSSSAGAASAAAGIADVGGALADVAKEQQAASAGIEQVGAGLSDLAGQANTTAEAVANTRIAMRGVGTVSLGMVAAVALSVAAVAGAAVAYYQGSKEITAYRTALVMTGNAAGTSAGQLADMARGISKSVGTQGAAAESLAALAATGEVAAENLERFATVSVRAQKALSISAIDLAKDFSELGKAPLDALESLNEKYRFLTASTYSQINALVDQGKTTEAAKVAQNAYADMMESRSKSVTESLGYLERAWASLGSGAKTAWDYMLNIGREDTLDEKLKEAEAALKLAKQRRFTFVGAGADGKADLIAAEKKVALLRDQKDAIASNAQLQAIDRQLQDSFIDWAKEGDKYLTRRQQMEKELEASRNRGLEAGASEEQLSERALGIQKKYTDLFNVGIDTQIEAIRRRSAIEDVVSERSMATLVANRDAGLATSLSAQIEFSQAVADLDIKAFNRHKAQLLEELALTKGKPNSEKEQASLRGQAALIDAQIASRRRAATNEQFVLDVKATRAAASDYADLLEKREADVEAIKKQVLEQTNANSLIGKSKKQIADFNAVQQEEIAKRKEVDAAILATIPGREKEAELLRAQAAEIRNLTAAQREGAQKSMAFDANKAMLESLDRTAHDTFVSIFDSGKSAFDRLRDTLKNGLLDLLYQMTIKKWILNIGASVAGTGAAGLASADGLGLSGGAAGGGIGGIASLAQSAKTAYTIATQGFSGVAAGIGGSIATLGNLFGSSAVSAFGAGMGMTGAQAAAASAAYGSAGMAGTGTALTSGAFAGAAVTAAAGIAAGVLGGRMISGQYGSNSTVNVGTGIGAVAGAFMGGPIGAAIGGALGGLIGGLGNRVFGMGEKKYGETGITGTLSGTGFSGTEYAKWTQKGGWLRSDKKDTDRKAVDATTSNAFVETYAAIRNVSATLANTLGIDTSNLATRAQALNINLTGLTTEADRLGAVTKFFEGVGNAIAVELLPNVGQFKQGSEELSVTLQRVAGNYVGVDAALQLIGRTSQDAFGAVGVATIGARENLVKLAGSLDALGSGTSFFAENFLTEAEQMAPVLSTVADTLGKLGMAGATTMEDYKKKVLGLNLASAADQELYIKLLALAPAFKAASDYSNQLAAATGNYAAVVKSASEIASEHRDLQQQLNELTKSETELLAIQRSSIAAVNRALFDQVQAAKAVVSAKDALGKAYDREAAAAQTALDKSKSWVTTLNGLNASMALGAQSTLTPEQKYAEARAQFEKTLAAANAGDTTAQSGLSAAEQAFLTASQVVNASDARYAADYARVLAANDEALKWASAQVDVQQASLDALKAQVSGLITINDSVLTVAQAIASLHAAMGTATGLGVKFDGSHAGGLANVPFDGYAAELHRGEVVVDAPAAAAIRRYFGGAPSQGGGNTDALVAEIKRLNEKVDKLNADTNRNAGTTIQATVESNTNAAKTVVAGIEKSTKSSAWAKQEEYSK</sequence>
<name>A0A1S1UA33_9BURK</name>
<dbReference type="Pfam" id="PF06791">
    <property type="entry name" value="TMP_2"/>
    <property type="match status" value="2"/>
</dbReference>
<feature type="domain" description="Bacteriophage tail tape measure N-terminal" evidence="2">
    <location>
        <begin position="262"/>
        <end position="409"/>
    </location>
</feature>
<gene>
    <name evidence="3" type="ORF">AKG95_17905</name>
</gene>
<evidence type="ECO:0000313" key="4">
    <source>
        <dbReference type="Proteomes" id="UP000179840"/>
    </source>
</evidence>
<comment type="caution">
    <text evidence="3">The sequence shown here is derived from an EMBL/GenBank/DDBJ whole genome shotgun (WGS) entry which is preliminary data.</text>
</comment>
<feature type="transmembrane region" description="Helical" evidence="1">
    <location>
        <begin position="270"/>
        <end position="293"/>
    </location>
</feature>
<protein>
    <recommendedName>
        <fullName evidence="2">Bacteriophage tail tape measure N-terminal domain-containing protein</fullName>
    </recommendedName>
</protein>
<keyword evidence="1" id="KW-0472">Membrane</keyword>
<dbReference type="PANTHER" id="PTHR34491">
    <property type="entry name" value="A-TYPE INCLUSION PROTEIN, PUTATIVE-RELATED"/>
    <property type="match status" value="1"/>
</dbReference>
<reference evidence="3 4" key="1">
    <citation type="submission" date="2015-06" db="EMBL/GenBank/DDBJ databases">
        <title>Draft genome sequencing of a biphenyl-degrading bacterium, Janthinobacterium lividum MEG1.</title>
        <authorList>
            <person name="Shimodaira J."/>
            <person name="Hatta T."/>
        </authorList>
    </citation>
    <scope>NUCLEOTIDE SEQUENCE [LARGE SCALE GENOMIC DNA]</scope>
    <source>
        <strain evidence="3 4">MEG1</strain>
    </source>
</reference>
<dbReference type="EMBL" id="LFKP01000008">
    <property type="protein sequence ID" value="OHV96591.1"/>
    <property type="molecule type" value="Genomic_DNA"/>
</dbReference>
<proteinExistence type="predicted"/>
<accession>A0A1S1UA33</accession>
<keyword evidence="1" id="KW-1133">Transmembrane helix</keyword>
<dbReference type="PANTHER" id="PTHR34491:SF74">
    <property type="entry name" value="DUF4456 DOMAIN-CONTAINING PROTEIN"/>
    <property type="match status" value="1"/>
</dbReference>
<feature type="domain" description="Bacteriophage tail tape measure N-terminal" evidence="2">
    <location>
        <begin position="135"/>
        <end position="260"/>
    </location>
</feature>
<dbReference type="Proteomes" id="UP000179840">
    <property type="component" value="Unassembled WGS sequence"/>
</dbReference>
<evidence type="ECO:0000259" key="2">
    <source>
        <dbReference type="Pfam" id="PF06791"/>
    </source>
</evidence>
<evidence type="ECO:0000313" key="3">
    <source>
        <dbReference type="EMBL" id="OHV96591.1"/>
    </source>
</evidence>
<dbReference type="InterPro" id="IPR009628">
    <property type="entry name" value="Phage_tape_measure_N"/>
</dbReference>
<organism evidence="3 4">
    <name type="scientific">Janthinobacterium lividum</name>
    <dbReference type="NCBI Taxonomy" id="29581"/>
    <lineage>
        <taxon>Bacteria</taxon>
        <taxon>Pseudomonadati</taxon>
        <taxon>Pseudomonadota</taxon>
        <taxon>Betaproteobacteria</taxon>
        <taxon>Burkholderiales</taxon>
        <taxon>Oxalobacteraceae</taxon>
        <taxon>Janthinobacterium</taxon>
    </lineage>
</organism>
<evidence type="ECO:0000256" key="1">
    <source>
        <dbReference type="SAM" id="Phobius"/>
    </source>
</evidence>